<dbReference type="CDD" id="cd01948">
    <property type="entry name" value="EAL"/>
    <property type="match status" value="1"/>
</dbReference>
<dbReference type="RefSeq" id="WP_181362946.1">
    <property type="nucleotide sequence ID" value="NZ_MPDK01000009.1"/>
</dbReference>
<dbReference type="InterPro" id="IPR035919">
    <property type="entry name" value="EAL_sf"/>
</dbReference>
<dbReference type="PANTHER" id="PTHR33121">
    <property type="entry name" value="CYCLIC DI-GMP PHOSPHODIESTERASE PDEF"/>
    <property type="match status" value="1"/>
</dbReference>
<protein>
    <recommendedName>
        <fullName evidence="1">EAL domain-containing protein</fullName>
    </recommendedName>
</protein>
<evidence type="ECO:0000313" key="3">
    <source>
        <dbReference type="Proteomes" id="UP000245380"/>
    </source>
</evidence>
<dbReference type="GO" id="GO:0071111">
    <property type="term" value="F:cyclic-guanylate-specific phosphodiesterase activity"/>
    <property type="evidence" value="ECO:0007669"/>
    <property type="project" value="InterPro"/>
</dbReference>
<dbReference type="Pfam" id="PF00563">
    <property type="entry name" value="EAL"/>
    <property type="match status" value="1"/>
</dbReference>
<comment type="caution">
    <text evidence="2">The sequence shown here is derived from an EMBL/GenBank/DDBJ whole genome shotgun (WGS) entry which is preliminary data.</text>
</comment>
<keyword evidence="3" id="KW-1185">Reference proteome</keyword>
<dbReference type="EMBL" id="MPDK01000009">
    <property type="protein sequence ID" value="PWI57736.1"/>
    <property type="molecule type" value="Genomic_DNA"/>
</dbReference>
<name>A0A2U3D8Y1_SULT2</name>
<evidence type="ECO:0000259" key="1">
    <source>
        <dbReference type="PROSITE" id="PS50883"/>
    </source>
</evidence>
<gene>
    <name evidence="2" type="ORF">BM613_07045</name>
</gene>
<dbReference type="PROSITE" id="PS50883">
    <property type="entry name" value="EAL"/>
    <property type="match status" value="1"/>
</dbReference>
<feature type="domain" description="EAL" evidence="1">
    <location>
        <begin position="15"/>
        <end position="256"/>
    </location>
</feature>
<dbReference type="SUPFAM" id="SSF141868">
    <property type="entry name" value="EAL domain-like"/>
    <property type="match status" value="1"/>
</dbReference>
<organism evidence="2 3">
    <name type="scientific">Sulfoacidibacillus thermotolerans</name>
    <name type="common">Acidibacillus sulfuroxidans</name>
    <dbReference type="NCBI Taxonomy" id="1765684"/>
    <lineage>
        <taxon>Bacteria</taxon>
        <taxon>Bacillati</taxon>
        <taxon>Bacillota</taxon>
        <taxon>Bacilli</taxon>
        <taxon>Bacillales</taxon>
        <taxon>Alicyclobacillaceae</taxon>
        <taxon>Sulfoacidibacillus</taxon>
    </lineage>
</organism>
<dbReference type="InterPro" id="IPR050706">
    <property type="entry name" value="Cyclic-di-GMP_PDE-like"/>
</dbReference>
<accession>A0A2U3D8Y1</accession>
<dbReference type="PANTHER" id="PTHR33121:SF76">
    <property type="entry name" value="SIGNALING PROTEIN"/>
    <property type="match status" value="1"/>
</dbReference>
<proteinExistence type="predicted"/>
<dbReference type="InterPro" id="IPR001633">
    <property type="entry name" value="EAL_dom"/>
</dbReference>
<sequence>MSILLPSQQPSSQIPLQLAEELEYIIATRSIAIHYQPIKNLQTHAILGWESLARGPLHSAFAQPLALFEVAERTGHLLELERICRSEALKRAILSPIDKLFLNISPYILSDPTFKAGETRILIELLGLRPEQIVFEITEHHAIKDYSAFLQLVNHYRNQGYQIAIDDMGAGYSGLVTLVQVKPDFVKIDRELICGIDKDQTKQDIVRAIDQICTRFNAKVIAEGIETDDELNCLKECKIEFGQGYLLGRPSSSQDA</sequence>
<dbReference type="Gene3D" id="3.20.20.450">
    <property type="entry name" value="EAL domain"/>
    <property type="match status" value="1"/>
</dbReference>
<reference evidence="2 3" key="1">
    <citation type="submission" date="2016-11" db="EMBL/GenBank/DDBJ databases">
        <title>Comparative genomics of Acidibacillus ferroxidans species.</title>
        <authorList>
            <person name="Oliveira G."/>
            <person name="Nunes G."/>
            <person name="Oliveira R."/>
            <person name="Araujo F."/>
            <person name="Salim A."/>
            <person name="Scholte L."/>
            <person name="Morais D."/>
            <person name="Nancucheo I."/>
            <person name="Johnson D.B."/>
            <person name="Grail B."/>
            <person name="Bittencourt J."/>
            <person name="Valadares R."/>
        </authorList>
    </citation>
    <scope>NUCLEOTIDE SEQUENCE [LARGE SCALE GENOMIC DNA]</scope>
    <source>
        <strain evidence="2 3">Y002</strain>
    </source>
</reference>
<dbReference type="Proteomes" id="UP000245380">
    <property type="component" value="Unassembled WGS sequence"/>
</dbReference>
<dbReference type="AlphaFoldDB" id="A0A2U3D8Y1"/>
<evidence type="ECO:0000313" key="2">
    <source>
        <dbReference type="EMBL" id="PWI57736.1"/>
    </source>
</evidence>
<dbReference type="SMART" id="SM00052">
    <property type="entry name" value="EAL"/>
    <property type="match status" value="1"/>
</dbReference>